<sequence>MIARKTGSVALLDLLVKDFKAFCNYREAADFATKIRKLEEFKPEKEQ</sequence>
<dbReference type="Proteomes" id="UP001172109">
    <property type="component" value="Unassembled WGS sequence"/>
</dbReference>
<dbReference type="AlphaFoldDB" id="A0AAP4VQ89"/>
<protein>
    <submittedName>
        <fullName evidence="1">Uncharacterized protein</fullName>
    </submittedName>
</protein>
<accession>A0AAP4VQ89</accession>
<dbReference type="EMBL" id="JAUJQS010000059">
    <property type="protein sequence ID" value="MDN7570556.1"/>
    <property type="molecule type" value="Genomic_DNA"/>
</dbReference>
<name>A0AAP4VQ89_9BURK</name>
<organism evidence="1 2">
    <name type="scientific">Burkholderia contaminans</name>
    <dbReference type="NCBI Taxonomy" id="488447"/>
    <lineage>
        <taxon>Bacteria</taxon>
        <taxon>Pseudomonadati</taxon>
        <taxon>Pseudomonadota</taxon>
        <taxon>Betaproteobacteria</taxon>
        <taxon>Burkholderiales</taxon>
        <taxon>Burkholderiaceae</taxon>
        <taxon>Burkholderia</taxon>
        <taxon>Burkholderia cepacia complex</taxon>
    </lineage>
</organism>
<dbReference type="GeneID" id="99665033"/>
<reference evidence="1" key="1">
    <citation type="submission" date="2023-07" db="EMBL/GenBank/DDBJ databases">
        <title>A collection of bacterial strains from the Burkholderia cepacia Research Laboratory and Repository.</title>
        <authorList>
            <person name="Lipuma J."/>
            <person name="Spilker T."/>
            <person name="Caverly L."/>
        </authorList>
    </citation>
    <scope>NUCLEOTIDE SEQUENCE</scope>
    <source>
        <strain evidence="1">AU44979</strain>
    </source>
</reference>
<gene>
    <name evidence="1" type="ORF">QZM56_39425</name>
</gene>
<evidence type="ECO:0000313" key="2">
    <source>
        <dbReference type="Proteomes" id="UP001172109"/>
    </source>
</evidence>
<evidence type="ECO:0000313" key="1">
    <source>
        <dbReference type="EMBL" id="MDN7570556.1"/>
    </source>
</evidence>
<proteinExistence type="predicted"/>
<dbReference type="RefSeq" id="WP_171030106.1">
    <property type="nucleotide sequence ID" value="NZ_JAUJQS010000059.1"/>
</dbReference>
<comment type="caution">
    <text evidence="1">The sequence shown here is derived from an EMBL/GenBank/DDBJ whole genome shotgun (WGS) entry which is preliminary data.</text>
</comment>